<dbReference type="Pfam" id="PF07819">
    <property type="entry name" value="PGAP1"/>
    <property type="match status" value="1"/>
</dbReference>
<keyword evidence="11" id="KW-1185">Reference proteome</keyword>
<proteinExistence type="inferred from homology"/>
<evidence type="ECO:0000256" key="8">
    <source>
        <dbReference type="RuleBase" id="RU365011"/>
    </source>
</evidence>
<reference evidence="11" key="1">
    <citation type="journal article" date="2015" name="Genome Announc.">
        <title>Draft genome sequence of the cellulolytic fungus Chaetomium globosum.</title>
        <authorList>
            <person name="Cuomo C.A."/>
            <person name="Untereiner W.A."/>
            <person name="Ma L.-J."/>
            <person name="Grabherr M."/>
            <person name="Birren B.W."/>
        </authorList>
    </citation>
    <scope>NUCLEOTIDE SEQUENCE [LARGE SCALE GENOMIC DNA]</scope>
    <source>
        <strain evidence="11">ATCC 6205 / CBS 148.51 / DSM 1962 / NBRC 6347 / NRRL 1970</strain>
    </source>
</reference>
<keyword evidence="8" id="KW-0653">Protein transport</keyword>
<dbReference type="InterPro" id="IPR012908">
    <property type="entry name" value="PGAP1-ab_dom-like"/>
</dbReference>
<dbReference type="Proteomes" id="UP000001056">
    <property type="component" value="Unassembled WGS sequence"/>
</dbReference>
<evidence type="ECO:0000256" key="4">
    <source>
        <dbReference type="ARBA" id="ARBA00015856"/>
    </source>
</evidence>
<dbReference type="RefSeq" id="XP_001229940.1">
    <property type="nucleotide sequence ID" value="XM_001229939.1"/>
</dbReference>
<dbReference type="PANTHER" id="PTHR48182">
    <property type="entry name" value="PROTEIN SERAC1"/>
    <property type="match status" value="1"/>
</dbReference>
<dbReference type="Gene3D" id="3.40.50.1820">
    <property type="entry name" value="alpha/beta hydrolase"/>
    <property type="match status" value="1"/>
</dbReference>
<evidence type="ECO:0000256" key="2">
    <source>
        <dbReference type="ARBA" id="ARBA00004173"/>
    </source>
</evidence>
<dbReference type="EC" id="3.1.-.-" evidence="8"/>
<dbReference type="GeneID" id="4389619"/>
<evidence type="ECO:0000256" key="3">
    <source>
        <dbReference type="ARBA" id="ARBA00004370"/>
    </source>
</evidence>
<accession>Q2H8N0</accession>
<evidence type="ECO:0000256" key="7">
    <source>
        <dbReference type="ARBA" id="ARBA00023136"/>
    </source>
</evidence>
<name>Q2H8N0_CHAGB</name>
<feature type="domain" description="GPI inositol-deacylase PGAP1-like alpha/beta" evidence="9">
    <location>
        <begin position="25"/>
        <end position="158"/>
    </location>
</feature>
<dbReference type="VEuPathDB" id="FungiDB:CHGG_03424"/>
<keyword evidence="7 8" id="KW-0472">Membrane</keyword>
<evidence type="ECO:0000256" key="1">
    <source>
        <dbReference type="ARBA" id="ARBA00003496"/>
    </source>
</evidence>
<dbReference type="EMBL" id="CH408030">
    <property type="protein sequence ID" value="EAQ91489.1"/>
    <property type="molecule type" value="Genomic_DNA"/>
</dbReference>
<dbReference type="PANTHER" id="PTHR48182:SF2">
    <property type="entry name" value="PROTEIN SERAC1"/>
    <property type="match status" value="1"/>
</dbReference>
<comment type="subcellular location">
    <subcellularLocation>
        <location evidence="8">Endoplasmic reticulum membrane</location>
    </subcellularLocation>
    <subcellularLocation>
        <location evidence="3">Membrane</location>
    </subcellularLocation>
    <subcellularLocation>
        <location evidence="2">Mitochondrion</location>
    </subcellularLocation>
</comment>
<evidence type="ECO:0000313" key="11">
    <source>
        <dbReference type="Proteomes" id="UP000001056"/>
    </source>
</evidence>
<evidence type="ECO:0000256" key="5">
    <source>
        <dbReference type="ARBA" id="ARBA00022824"/>
    </source>
</evidence>
<keyword evidence="6" id="KW-0496">Mitochondrion</keyword>
<keyword evidence="5 8" id="KW-0256">Endoplasmic reticulum</keyword>
<evidence type="ECO:0000259" key="9">
    <source>
        <dbReference type="Pfam" id="PF07819"/>
    </source>
</evidence>
<dbReference type="HOGENOM" id="CLU_000288_182_1_1"/>
<dbReference type="GO" id="GO:0005789">
    <property type="term" value="C:endoplasmic reticulum membrane"/>
    <property type="evidence" value="ECO:0007669"/>
    <property type="project" value="UniProtKB-SubCell"/>
</dbReference>
<dbReference type="InParanoid" id="Q2H8N0"/>
<dbReference type="InterPro" id="IPR029058">
    <property type="entry name" value="AB_hydrolase_fold"/>
</dbReference>
<sequence length="275" mass="30334">MSTTQEVGSRGELHELYIPPSGTPKQIDIVAVHGLNGDFRNTWTHIPLAGKGPQTLWLQDLLPGKLPNAHVMSFQYDSSTHGMSQQSVRGNAGKLVRLLRDIREDYEDEDRPIVFIGHSLGGIVIKQALKHAKDFHFTDISTHTHGIVFFGTPHRGADAAGWASTLSGILATATHKPPSKFLEALKNDSVELRKISEDFRPLCGGFNIVSFYEEHAHRVLGRVVVDKSSAIMGLPNEDPMMLGGSHSTMCKFGVGDKRFDPVWRAIRRAAKPRQG</sequence>
<evidence type="ECO:0000313" key="10">
    <source>
        <dbReference type="EMBL" id="EAQ91489.1"/>
    </source>
</evidence>
<evidence type="ECO:0000256" key="6">
    <source>
        <dbReference type="ARBA" id="ARBA00023128"/>
    </source>
</evidence>
<comment type="similarity">
    <text evidence="8">Belongs to the GPI inositol-deacylase family.</text>
</comment>
<dbReference type="GO" id="GO:0015031">
    <property type="term" value="P:protein transport"/>
    <property type="evidence" value="ECO:0007669"/>
    <property type="project" value="UniProtKB-KW"/>
</dbReference>
<comment type="function">
    <text evidence="1 8">Involved in inositol deacylation of GPI-anchored proteins which plays important roles in the quality control and ER-associated degradation of GPI-anchored proteins.</text>
</comment>
<dbReference type="InterPro" id="IPR052374">
    <property type="entry name" value="SERAC1"/>
</dbReference>
<dbReference type="SUPFAM" id="SSF53474">
    <property type="entry name" value="alpha/beta-Hydrolases"/>
    <property type="match status" value="1"/>
</dbReference>
<dbReference type="OrthoDB" id="1658288at2759"/>
<keyword evidence="8" id="KW-0813">Transport</keyword>
<dbReference type="GO" id="GO:0016788">
    <property type="term" value="F:hydrolase activity, acting on ester bonds"/>
    <property type="evidence" value="ECO:0007669"/>
    <property type="project" value="InterPro"/>
</dbReference>
<gene>
    <name evidence="10" type="ORF">CHGG_03424</name>
</gene>
<organism evidence="10 11">
    <name type="scientific">Chaetomium globosum (strain ATCC 6205 / CBS 148.51 / DSM 1962 / NBRC 6347 / NRRL 1970)</name>
    <name type="common">Soil fungus</name>
    <dbReference type="NCBI Taxonomy" id="306901"/>
    <lineage>
        <taxon>Eukaryota</taxon>
        <taxon>Fungi</taxon>
        <taxon>Dikarya</taxon>
        <taxon>Ascomycota</taxon>
        <taxon>Pezizomycotina</taxon>
        <taxon>Sordariomycetes</taxon>
        <taxon>Sordariomycetidae</taxon>
        <taxon>Sordariales</taxon>
        <taxon>Chaetomiaceae</taxon>
        <taxon>Chaetomium</taxon>
    </lineage>
</organism>
<dbReference type="eggNOG" id="KOG2029">
    <property type="taxonomic scope" value="Eukaryota"/>
</dbReference>
<dbReference type="OMA" id="PLDANHH"/>
<dbReference type="AlphaFoldDB" id="Q2H8N0"/>
<protein>
    <recommendedName>
        <fullName evidence="4 8">GPI inositol-deacylase</fullName>
        <ecNumber evidence="8">3.1.-.-</ecNumber>
    </recommendedName>
</protein>
<keyword evidence="8" id="KW-0378">Hydrolase</keyword>
<dbReference type="GO" id="GO:0005739">
    <property type="term" value="C:mitochondrion"/>
    <property type="evidence" value="ECO:0007669"/>
    <property type="project" value="UniProtKB-SubCell"/>
</dbReference>